<evidence type="ECO:0000256" key="1">
    <source>
        <dbReference type="SAM" id="SignalP"/>
    </source>
</evidence>
<name>A0A7W5B421_9BACL</name>
<dbReference type="EMBL" id="JACHXK010000024">
    <property type="protein sequence ID" value="MBB3113933.1"/>
    <property type="molecule type" value="Genomic_DNA"/>
</dbReference>
<proteinExistence type="predicted"/>
<keyword evidence="3" id="KW-1185">Reference proteome</keyword>
<feature type="signal peptide" evidence="1">
    <location>
        <begin position="1"/>
        <end position="22"/>
    </location>
</feature>
<comment type="caution">
    <text evidence="2">The sequence shown here is derived from an EMBL/GenBank/DDBJ whole genome shotgun (WGS) entry which is preliminary data.</text>
</comment>
<dbReference type="Proteomes" id="UP000570361">
    <property type="component" value="Unassembled WGS sequence"/>
</dbReference>
<dbReference type="AlphaFoldDB" id="A0A7W5B421"/>
<keyword evidence="1" id="KW-0732">Signal</keyword>
<gene>
    <name evidence="2" type="ORF">FHS18_006049</name>
</gene>
<feature type="chain" id="PRO_5031451188" evidence="1">
    <location>
        <begin position="23"/>
        <end position="409"/>
    </location>
</feature>
<accession>A0A7W5B421</accession>
<protein>
    <submittedName>
        <fullName evidence="2">Uncharacterized protein</fullName>
    </submittedName>
</protein>
<evidence type="ECO:0000313" key="3">
    <source>
        <dbReference type="Proteomes" id="UP000570361"/>
    </source>
</evidence>
<evidence type="ECO:0000313" key="2">
    <source>
        <dbReference type="EMBL" id="MBB3113933.1"/>
    </source>
</evidence>
<reference evidence="2 3" key="1">
    <citation type="submission" date="2020-08" db="EMBL/GenBank/DDBJ databases">
        <title>Genomic Encyclopedia of Type Strains, Phase III (KMG-III): the genomes of soil and plant-associated and newly described type strains.</title>
        <authorList>
            <person name="Whitman W."/>
        </authorList>
    </citation>
    <scope>NUCLEOTIDE SEQUENCE [LARGE SCALE GENOMIC DNA]</scope>
    <source>
        <strain evidence="2 3">CECT 5862</strain>
    </source>
</reference>
<organism evidence="2 3">
    <name type="scientific">Paenibacillus phyllosphaerae</name>
    <dbReference type="NCBI Taxonomy" id="274593"/>
    <lineage>
        <taxon>Bacteria</taxon>
        <taxon>Bacillati</taxon>
        <taxon>Bacillota</taxon>
        <taxon>Bacilli</taxon>
        <taxon>Bacillales</taxon>
        <taxon>Paenibacillaceae</taxon>
        <taxon>Paenibacillus</taxon>
    </lineage>
</organism>
<dbReference type="RefSeq" id="WP_183604002.1">
    <property type="nucleotide sequence ID" value="NZ_JACHXK010000024.1"/>
</dbReference>
<sequence>MFRKVVLAVCAAVLCVPVLASAERQDPAVSASVWFADPAAQVSLQKAATASGALSLSEGGAADVAASVDEATAAAVSATLLEQDEGMKKQLAGWLSDGKQVYIYGTGLTLPSVADQLGIDELADAEGEDMKAANKNNDKKEETVHIVGLQTTASGAYHVTSVKVDASKDGKDVRPPVSLLQQAVAETELARARGDQAPIEGMRCYECDPYPDPEEEDPIPAPSEATVLTGSDGTTKYVYNGSAYIAVASITSNWSLNRNYSHDTGANFDLFYIRDNIQIDLHNGATASNASIYHRLPYYSKDDIARKGPSNSSIVTVDGAWRHYPVEMPWGAYWNSSNIGDLSFTSEYQPNDTAYWNINAFSSKVTFSPGTAWVSYYTYAIIDLLHTVNVQYNGSTHSMTLNRTVTYDY</sequence>